<dbReference type="Proteomes" id="UP000317573">
    <property type="component" value="Unassembled WGS sequence"/>
</dbReference>
<dbReference type="Gene3D" id="3.40.50.12780">
    <property type="entry name" value="N-terminal domain of ligase-like"/>
    <property type="match status" value="1"/>
</dbReference>
<reference evidence="7 8" key="1">
    <citation type="submission" date="2019-07" db="EMBL/GenBank/DDBJ databases">
        <title>Genome sequencing of lignin-degrading bacterial isolates.</title>
        <authorList>
            <person name="Gladden J."/>
        </authorList>
    </citation>
    <scope>NUCLEOTIDE SEQUENCE [LARGE SCALE GENOMIC DNA]</scope>
    <source>
        <strain evidence="7 8">J45</strain>
    </source>
</reference>
<dbReference type="Pfam" id="PF00501">
    <property type="entry name" value="AMP-binding"/>
    <property type="match status" value="1"/>
</dbReference>
<dbReference type="EMBL" id="VLJT01000025">
    <property type="protein sequence ID" value="TWH16258.1"/>
    <property type="molecule type" value="Genomic_DNA"/>
</dbReference>
<evidence type="ECO:0000259" key="6">
    <source>
        <dbReference type="Pfam" id="PF00501"/>
    </source>
</evidence>
<keyword evidence="4" id="KW-0443">Lipid metabolism</keyword>
<dbReference type="CDD" id="cd05907">
    <property type="entry name" value="VL_LC_FACS_like"/>
    <property type="match status" value="1"/>
</dbReference>
<dbReference type="Pfam" id="PF23562">
    <property type="entry name" value="AMP-binding_C_3"/>
    <property type="match status" value="1"/>
</dbReference>
<dbReference type="SUPFAM" id="SSF56801">
    <property type="entry name" value="Acetyl-CoA synthetase-like"/>
    <property type="match status" value="1"/>
</dbReference>
<evidence type="ECO:0000256" key="1">
    <source>
        <dbReference type="ARBA" id="ARBA00006432"/>
    </source>
</evidence>
<dbReference type="InterPro" id="IPR000873">
    <property type="entry name" value="AMP-dep_synth/lig_dom"/>
</dbReference>
<sequence length="566" mass="60523">MFDGHTLCGLFDDTVAAFGDAPALVGPDTALTWTEYGARVGALAPALRTLGLEPGDTVALATRNTPHFHVVDTAILRAGGVPFSLQVTDPAERSAALMDTAGARLLLTEQEFLPAARDIAQRVGAHVTVVVIDGDAGAHPETCVADLLTDGLQDRTASLPQIDAEDIATLIFTSGTTGAPKAVQLSHRAVVSSLRGTHTLAPVSPGGRVLSYLPLSHIAERFMSYYLSLGSGCTIYCVPDPHRLYEAIRQVRPTRFFAVPRVWEKLADRAKDLLDARPGLEDALTATQDGQSILGTDERFAPILAELGLDAAEHRGTATAPSSRWVLEFFETLGAPIAEIWGMSEAIMCTMNPPGRAKPGSVGVLLPGVQGRVADDGELLIRGSNVMSGYLGEPEHTAAAFDADGWLRTGDLGEIDADGYLRLVGRKKDILITATGKNVVPVVVENAIKEQTRLLDYVVAIAEGRRYVTALLVPDYEQLQAFAAEHGLSADVCSLVQNPTVHAEIERAIAAANEQLAGPESVRAWVLLDQQWRPGGDEVTPTMKLRRSVIADKYAPVIDRLYRAAP</sequence>
<dbReference type="GO" id="GO:0016020">
    <property type="term" value="C:membrane"/>
    <property type="evidence" value="ECO:0007669"/>
    <property type="project" value="TreeGrafter"/>
</dbReference>
<dbReference type="PANTHER" id="PTHR43272:SF32">
    <property type="entry name" value="AMP-DEPENDENT SYNTHETASE_LIGASE DOMAIN-CONTAINING PROTEIN"/>
    <property type="match status" value="1"/>
</dbReference>
<accession>A0A562E3K8</accession>
<name>A0A562E3K8_RHORH</name>
<dbReference type="GO" id="GO:0004467">
    <property type="term" value="F:long-chain fatty acid-CoA ligase activity"/>
    <property type="evidence" value="ECO:0007669"/>
    <property type="project" value="TreeGrafter"/>
</dbReference>
<dbReference type="InterPro" id="IPR042099">
    <property type="entry name" value="ANL_N_sf"/>
</dbReference>
<dbReference type="PROSITE" id="PS00455">
    <property type="entry name" value="AMP_BINDING"/>
    <property type="match status" value="1"/>
</dbReference>
<evidence type="ECO:0000256" key="4">
    <source>
        <dbReference type="ARBA" id="ARBA00023098"/>
    </source>
</evidence>
<keyword evidence="3" id="KW-0276">Fatty acid metabolism</keyword>
<feature type="domain" description="AMP-dependent synthetase/ligase" evidence="6">
    <location>
        <begin position="11"/>
        <end position="391"/>
    </location>
</feature>
<evidence type="ECO:0000256" key="2">
    <source>
        <dbReference type="ARBA" id="ARBA00022598"/>
    </source>
</evidence>
<organism evidence="7 8">
    <name type="scientific">Rhodococcus rhodochrous J45</name>
    <dbReference type="NCBI Taxonomy" id="935266"/>
    <lineage>
        <taxon>Bacteria</taxon>
        <taxon>Bacillati</taxon>
        <taxon>Actinomycetota</taxon>
        <taxon>Actinomycetes</taxon>
        <taxon>Mycobacteriales</taxon>
        <taxon>Nocardiaceae</taxon>
        <taxon>Rhodococcus</taxon>
    </lineage>
</organism>
<protein>
    <recommendedName>
        <fullName evidence="5">Acyl-CoA synthetase</fullName>
    </recommendedName>
</protein>
<evidence type="ECO:0000256" key="5">
    <source>
        <dbReference type="ARBA" id="ARBA00032875"/>
    </source>
</evidence>
<proteinExistence type="inferred from homology"/>
<evidence type="ECO:0000256" key="3">
    <source>
        <dbReference type="ARBA" id="ARBA00022832"/>
    </source>
</evidence>
<dbReference type="PANTHER" id="PTHR43272">
    <property type="entry name" value="LONG-CHAIN-FATTY-ACID--COA LIGASE"/>
    <property type="match status" value="1"/>
</dbReference>
<comment type="similarity">
    <text evidence="1">Belongs to the ATP-dependent AMP-binding enzyme family.</text>
</comment>
<keyword evidence="2" id="KW-0436">Ligase</keyword>
<comment type="caution">
    <text evidence="7">The sequence shown here is derived from an EMBL/GenBank/DDBJ whole genome shotgun (WGS) entry which is preliminary data.</text>
</comment>
<gene>
    <name evidence="7" type="ORF">L618_002700000370</name>
</gene>
<dbReference type="RefSeq" id="WP_145692107.1">
    <property type="nucleotide sequence ID" value="NZ_VLJT01000025.1"/>
</dbReference>
<dbReference type="AlphaFoldDB" id="A0A562E3K8"/>
<evidence type="ECO:0000313" key="7">
    <source>
        <dbReference type="EMBL" id="TWH16258.1"/>
    </source>
</evidence>
<evidence type="ECO:0000313" key="8">
    <source>
        <dbReference type="Proteomes" id="UP000317573"/>
    </source>
</evidence>
<dbReference type="InterPro" id="IPR020845">
    <property type="entry name" value="AMP-binding_CS"/>
</dbReference>